<dbReference type="GO" id="GO:0032981">
    <property type="term" value="P:mitochondrial respiratory chain complex I assembly"/>
    <property type="evidence" value="ECO:0007669"/>
    <property type="project" value="TreeGrafter"/>
</dbReference>
<evidence type="ECO:0000256" key="2">
    <source>
        <dbReference type="ARBA" id="ARBA00005891"/>
    </source>
</evidence>
<dbReference type="EMBL" id="KQ086046">
    <property type="protein sequence ID" value="KLO09764.1"/>
    <property type="molecule type" value="Genomic_DNA"/>
</dbReference>
<dbReference type="Gene3D" id="3.40.50.12710">
    <property type="match status" value="1"/>
</dbReference>
<sequence>MLVRPLRSVLQKHVGISRIGWNVNTTRIVRNLHSKAEGGLSNAIPRTSQLNKLIRDTIKATGPITFSSYMQLCLSHPEHGYYMDPHNAIFGKEGDFVTSPEISQIFGELAAIWHLSRWIAAGSPSEIRVIELGPGRGTLMSDALRTWFQFPACRSAIKSIHLVETSTHLKKVQLEKISALWDGDIKSRDLLHWHDSLDDVPTPTPDTFTMAIAHEFFDALPVHIIEKCDDGWHDVLVSFNRSAGSSVNEPPLVLVRSPEASLSAKLLASSSPRFSSRPIGSRLEVSPTSFKIARRVAELINSSESTGGSGLIIDYGGNQSFGSSIRVRTFEVLRSLSQQLFSKAFRDHKIVDIFDSPGLSDMTANVDFAYLAEAMNDAATTHGPISQKDFLLDMGYHVRLSKLLSTATDENRNLRIRQAGRRLIDPTGMGKQYQVLGVTGKGRLESKGVGEEEVWPFVVRK</sequence>
<dbReference type="PANTHER" id="PTHR12049:SF7">
    <property type="entry name" value="PROTEIN ARGININE METHYLTRANSFERASE NDUFAF7, MITOCHONDRIAL"/>
    <property type="match status" value="1"/>
</dbReference>
<keyword evidence="3 7" id="KW-0489">Methyltransferase</keyword>
<evidence type="ECO:0000256" key="7">
    <source>
        <dbReference type="RuleBase" id="RU364114"/>
    </source>
</evidence>
<dbReference type="GO" id="GO:0005739">
    <property type="term" value="C:mitochondrion"/>
    <property type="evidence" value="ECO:0007669"/>
    <property type="project" value="UniProtKB-SubCell"/>
</dbReference>
<proteinExistence type="inferred from homology"/>
<keyword evidence="9" id="KW-1185">Reference proteome</keyword>
<dbReference type="PANTHER" id="PTHR12049">
    <property type="entry name" value="PROTEIN ARGININE METHYLTRANSFERASE NDUFAF7, MITOCHONDRIAL"/>
    <property type="match status" value="1"/>
</dbReference>
<keyword evidence="5 7" id="KW-0496">Mitochondrion</keyword>
<dbReference type="InterPro" id="IPR029063">
    <property type="entry name" value="SAM-dependent_MTases_sf"/>
</dbReference>
<evidence type="ECO:0000256" key="4">
    <source>
        <dbReference type="ARBA" id="ARBA00022679"/>
    </source>
</evidence>
<dbReference type="SUPFAM" id="SSF53335">
    <property type="entry name" value="S-adenosyl-L-methionine-dependent methyltransferases"/>
    <property type="match status" value="1"/>
</dbReference>
<name>A0A0H2RD82_9AGAM</name>
<dbReference type="OrthoDB" id="438553at2759"/>
<evidence type="ECO:0000313" key="8">
    <source>
        <dbReference type="EMBL" id="KLO09764.1"/>
    </source>
</evidence>
<evidence type="ECO:0000256" key="3">
    <source>
        <dbReference type="ARBA" id="ARBA00022603"/>
    </source>
</evidence>
<keyword evidence="4 7" id="KW-0808">Transferase</keyword>
<comment type="similarity">
    <text evidence="2 7">Belongs to the NDUFAF7 family.</text>
</comment>
<reference evidence="8 9" key="1">
    <citation type="submission" date="2015-04" db="EMBL/GenBank/DDBJ databases">
        <title>Complete genome sequence of Schizopora paradoxa KUC8140, a cosmopolitan wood degrader in East Asia.</title>
        <authorList>
            <consortium name="DOE Joint Genome Institute"/>
            <person name="Min B."/>
            <person name="Park H."/>
            <person name="Jang Y."/>
            <person name="Kim J.-J."/>
            <person name="Kim K.H."/>
            <person name="Pangilinan J."/>
            <person name="Lipzen A."/>
            <person name="Riley R."/>
            <person name="Grigoriev I.V."/>
            <person name="Spatafora J.W."/>
            <person name="Choi I.-G."/>
        </authorList>
    </citation>
    <scope>NUCLEOTIDE SEQUENCE [LARGE SCALE GENOMIC DNA]</scope>
    <source>
        <strain evidence="8 9">KUC8140</strain>
    </source>
</reference>
<comment type="catalytic activity">
    <reaction evidence="6 7">
        <text>L-arginyl-[protein] + 2 S-adenosyl-L-methionine = N(omega),N(omega)'-dimethyl-L-arginyl-[protein] + 2 S-adenosyl-L-homocysteine + 2 H(+)</text>
        <dbReference type="Rhea" id="RHEA:48108"/>
        <dbReference type="Rhea" id="RHEA-COMP:10532"/>
        <dbReference type="Rhea" id="RHEA-COMP:11992"/>
        <dbReference type="ChEBI" id="CHEBI:15378"/>
        <dbReference type="ChEBI" id="CHEBI:29965"/>
        <dbReference type="ChEBI" id="CHEBI:57856"/>
        <dbReference type="ChEBI" id="CHEBI:59789"/>
        <dbReference type="ChEBI" id="CHEBI:88221"/>
        <dbReference type="EC" id="2.1.1.320"/>
    </reaction>
</comment>
<dbReference type="Pfam" id="PF02636">
    <property type="entry name" value="Methyltransf_28"/>
    <property type="match status" value="1"/>
</dbReference>
<dbReference type="GO" id="GO:0032259">
    <property type="term" value="P:methylation"/>
    <property type="evidence" value="ECO:0007669"/>
    <property type="project" value="UniProtKB-KW"/>
</dbReference>
<organism evidence="8 9">
    <name type="scientific">Schizopora paradoxa</name>
    <dbReference type="NCBI Taxonomy" id="27342"/>
    <lineage>
        <taxon>Eukaryota</taxon>
        <taxon>Fungi</taxon>
        <taxon>Dikarya</taxon>
        <taxon>Basidiomycota</taxon>
        <taxon>Agaricomycotina</taxon>
        <taxon>Agaricomycetes</taxon>
        <taxon>Hymenochaetales</taxon>
        <taxon>Schizoporaceae</taxon>
        <taxon>Schizopora</taxon>
    </lineage>
</organism>
<dbReference type="GO" id="GO:0035243">
    <property type="term" value="F:protein-arginine omega-N symmetric methyltransferase activity"/>
    <property type="evidence" value="ECO:0007669"/>
    <property type="project" value="UniProtKB-EC"/>
</dbReference>
<dbReference type="EC" id="2.1.1.320" evidence="7"/>
<dbReference type="STRING" id="27342.A0A0H2RD82"/>
<comment type="function">
    <text evidence="7">Arginine methyltransferase involved in the assembly or stability of mitochondrial NADH:ubiquinone oxidoreductase complex (complex I).</text>
</comment>
<evidence type="ECO:0000256" key="1">
    <source>
        <dbReference type="ARBA" id="ARBA00004173"/>
    </source>
</evidence>
<evidence type="ECO:0000313" key="9">
    <source>
        <dbReference type="Proteomes" id="UP000053477"/>
    </source>
</evidence>
<protein>
    <recommendedName>
        <fullName evidence="7">Protein arginine methyltransferase NDUFAF7</fullName>
        <ecNumber evidence="7">2.1.1.320</ecNumber>
    </recommendedName>
</protein>
<dbReference type="Proteomes" id="UP000053477">
    <property type="component" value="Unassembled WGS sequence"/>
</dbReference>
<evidence type="ECO:0000256" key="5">
    <source>
        <dbReference type="ARBA" id="ARBA00023128"/>
    </source>
</evidence>
<dbReference type="InterPro" id="IPR003788">
    <property type="entry name" value="NDUFAF7"/>
</dbReference>
<gene>
    <name evidence="8" type="ORF">SCHPADRAFT_833567</name>
</gene>
<evidence type="ECO:0000256" key="6">
    <source>
        <dbReference type="ARBA" id="ARBA00048612"/>
    </source>
</evidence>
<dbReference type="InterPro" id="IPR038375">
    <property type="entry name" value="NDUFAF7_sf"/>
</dbReference>
<dbReference type="InParanoid" id="A0A0H2RD82"/>
<accession>A0A0H2RD82</accession>
<comment type="subcellular location">
    <subcellularLocation>
        <location evidence="1 7">Mitochondrion</location>
    </subcellularLocation>
</comment>
<dbReference type="AlphaFoldDB" id="A0A0H2RD82"/>